<feature type="domain" description="ArnT-like N-terminal" evidence="9">
    <location>
        <begin position="7"/>
        <end position="198"/>
    </location>
</feature>
<feature type="transmembrane region" description="Helical" evidence="8">
    <location>
        <begin position="89"/>
        <end position="107"/>
    </location>
</feature>
<dbReference type="AlphaFoldDB" id="A0A0G0UED1"/>
<feature type="transmembrane region" description="Helical" evidence="8">
    <location>
        <begin position="206"/>
        <end position="225"/>
    </location>
</feature>
<feature type="transmembrane region" description="Helical" evidence="8">
    <location>
        <begin position="169"/>
        <end position="194"/>
    </location>
</feature>
<name>A0A0G0UED1_9BACT</name>
<dbReference type="PANTHER" id="PTHR33908:SF11">
    <property type="entry name" value="MEMBRANE PROTEIN"/>
    <property type="match status" value="1"/>
</dbReference>
<evidence type="ECO:0000256" key="6">
    <source>
        <dbReference type="ARBA" id="ARBA00022989"/>
    </source>
</evidence>
<feature type="transmembrane region" description="Helical" evidence="8">
    <location>
        <begin position="307"/>
        <end position="324"/>
    </location>
</feature>
<dbReference type="Proteomes" id="UP000034531">
    <property type="component" value="Unassembled WGS sequence"/>
</dbReference>
<dbReference type="GO" id="GO:0005886">
    <property type="term" value="C:plasma membrane"/>
    <property type="evidence" value="ECO:0007669"/>
    <property type="project" value="UniProtKB-SubCell"/>
</dbReference>
<protein>
    <recommendedName>
        <fullName evidence="9">ArnT-like N-terminal domain-containing protein</fullName>
    </recommendedName>
</protein>
<dbReference type="GO" id="GO:0006493">
    <property type="term" value="P:protein O-linked glycosylation"/>
    <property type="evidence" value="ECO:0007669"/>
    <property type="project" value="InterPro"/>
</dbReference>
<reference evidence="10 11" key="1">
    <citation type="journal article" date="2015" name="Nature">
        <title>rRNA introns, odd ribosomes, and small enigmatic genomes across a large radiation of phyla.</title>
        <authorList>
            <person name="Brown C.T."/>
            <person name="Hug L.A."/>
            <person name="Thomas B.C."/>
            <person name="Sharon I."/>
            <person name="Castelle C.J."/>
            <person name="Singh A."/>
            <person name="Wilkins M.J."/>
            <person name="Williams K.H."/>
            <person name="Banfield J.F."/>
        </authorList>
    </citation>
    <scope>NUCLEOTIDE SEQUENCE [LARGE SCALE GENOMIC DNA]</scope>
</reference>
<dbReference type="EMBL" id="LBYI01000037">
    <property type="protein sequence ID" value="KKR48512.1"/>
    <property type="molecule type" value="Genomic_DNA"/>
</dbReference>
<dbReference type="Pfam" id="PF02366">
    <property type="entry name" value="PMT"/>
    <property type="match status" value="1"/>
</dbReference>
<keyword evidence="4" id="KW-0808">Transferase</keyword>
<feature type="transmembrane region" description="Helical" evidence="8">
    <location>
        <begin position="354"/>
        <end position="373"/>
    </location>
</feature>
<dbReference type="GO" id="GO:0009103">
    <property type="term" value="P:lipopolysaccharide biosynthetic process"/>
    <property type="evidence" value="ECO:0007669"/>
    <property type="project" value="UniProtKB-ARBA"/>
</dbReference>
<evidence type="ECO:0000256" key="5">
    <source>
        <dbReference type="ARBA" id="ARBA00022692"/>
    </source>
</evidence>
<evidence type="ECO:0000256" key="4">
    <source>
        <dbReference type="ARBA" id="ARBA00022679"/>
    </source>
</evidence>
<keyword evidence="6 8" id="KW-1133">Transmembrane helix</keyword>
<comment type="subcellular location">
    <subcellularLocation>
        <location evidence="1">Cell membrane</location>
        <topology evidence="1">Multi-pass membrane protein</topology>
    </subcellularLocation>
</comment>
<comment type="caution">
    <text evidence="10">The sequence shown here is derived from an EMBL/GenBank/DDBJ whole genome shotgun (WGS) entry which is preliminary data.</text>
</comment>
<accession>A0A0G0UED1</accession>
<dbReference type="GO" id="GO:0000030">
    <property type="term" value="F:mannosyltransferase activity"/>
    <property type="evidence" value="ECO:0007669"/>
    <property type="project" value="InterPro"/>
</dbReference>
<evidence type="ECO:0000256" key="7">
    <source>
        <dbReference type="ARBA" id="ARBA00023136"/>
    </source>
</evidence>
<dbReference type="PANTHER" id="PTHR33908">
    <property type="entry name" value="MANNOSYLTRANSFERASE YKCB-RELATED"/>
    <property type="match status" value="1"/>
</dbReference>
<dbReference type="InterPro" id="IPR003342">
    <property type="entry name" value="ArnT-like_N"/>
</dbReference>
<evidence type="ECO:0000256" key="3">
    <source>
        <dbReference type="ARBA" id="ARBA00022676"/>
    </source>
</evidence>
<feature type="transmembrane region" description="Helical" evidence="8">
    <location>
        <begin position="272"/>
        <end position="292"/>
    </location>
</feature>
<feature type="transmembrane region" description="Helical" evidence="8">
    <location>
        <begin position="136"/>
        <end position="157"/>
    </location>
</feature>
<proteinExistence type="predicted"/>
<evidence type="ECO:0000313" key="10">
    <source>
        <dbReference type="EMBL" id="KKR48512.1"/>
    </source>
</evidence>
<feature type="transmembrane region" description="Helical" evidence="8">
    <location>
        <begin position="114"/>
        <end position="130"/>
    </location>
</feature>
<keyword evidence="2" id="KW-1003">Cell membrane</keyword>
<feature type="transmembrane region" description="Helical" evidence="8">
    <location>
        <begin position="385"/>
        <end position="405"/>
    </location>
</feature>
<evidence type="ECO:0000313" key="11">
    <source>
        <dbReference type="Proteomes" id="UP000034531"/>
    </source>
</evidence>
<evidence type="ECO:0000256" key="2">
    <source>
        <dbReference type="ARBA" id="ARBA00022475"/>
    </source>
</evidence>
<gene>
    <name evidence="10" type="ORF">UT84_C0037G0004</name>
</gene>
<evidence type="ECO:0000256" key="1">
    <source>
        <dbReference type="ARBA" id="ARBA00004651"/>
    </source>
</evidence>
<keyword evidence="7 8" id="KW-0472">Membrane</keyword>
<keyword evidence="5 8" id="KW-0812">Transmembrane</keyword>
<keyword evidence="3" id="KW-0328">Glycosyltransferase</keyword>
<evidence type="ECO:0000256" key="8">
    <source>
        <dbReference type="SAM" id="Phobius"/>
    </source>
</evidence>
<dbReference type="InterPro" id="IPR050297">
    <property type="entry name" value="LipidA_mod_glycosyltrf_83"/>
</dbReference>
<feature type="transmembrane region" description="Helical" evidence="8">
    <location>
        <begin position="331"/>
        <end position="348"/>
    </location>
</feature>
<sequence>MKRILLLIFVLALILRFYKLGENPPSLYWDEASLGYNAYSLLKTAKDEHGVRLPITNFAAFGDYKPPGYIYTVVPFIQILGLNEFSVRLPSAFFGTLTVLVTFLIANKIFPNKKISLTAAFLLAISPWHIQHSRAAFEANLGLFFSTTAIYFFLKFATEKAYNMFPSAAFFLAAMYTFTGQRLFVPLILIVLIIQFHKQVLSNIKLVIITAVISAFLFWPLFKFANFTIEGKQRFNEVTFFRDLKPIDDSISYREDDNFSIFSNLIHNRRLFYLYNYFIHYLDFFNPSFLFINGDQNPRLSIQELGHLYYFEIILIISGIYYLFRNKANYRFLIIGWLLISPLGPAVARETPHALRVLHILPTFQLISAYGFYHIYNIFRARKLFYILSFFALIPSIFYYLHLYYYHYPKDYSYEWQYGYKQAVEFVKNSYSDYDQIFVTKAYGRPYIYFVMYMPIDPRLFQQSAQITRDNQFFYDVKSYDKLNFGDLPQETLPKGKNLYVVTPGEIPKEAHVLTTVYNLASQPVFEIGELQR</sequence>
<organism evidence="10 11">
    <name type="scientific">Candidatus Curtissbacteria bacterium GW2011_GWA1_40_16</name>
    <dbReference type="NCBI Taxonomy" id="1618405"/>
    <lineage>
        <taxon>Bacteria</taxon>
        <taxon>Candidatus Curtissiibacteriota</taxon>
    </lineage>
</organism>
<evidence type="ECO:0000259" key="9">
    <source>
        <dbReference type="Pfam" id="PF02366"/>
    </source>
</evidence>
<dbReference type="GO" id="GO:0016763">
    <property type="term" value="F:pentosyltransferase activity"/>
    <property type="evidence" value="ECO:0007669"/>
    <property type="project" value="TreeGrafter"/>
</dbReference>